<keyword evidence="1" id="KW-0812">Transmembrane</keyword>
<feature type="transmembrane region" description="Helical" evidence="1">
    <location>
        <begin position="85"/>
        <end position="104"/>
    </location>
</feature>
<name>A0A917CU30_9BACL</name>
<dbReference type="AlphaFoldDB" id="A0A917CU30"/>
<reference evidence="2" key="1">
    <citation type="journal article" date="2014" name="Int. J. Syst. Evol. Microbiol.">
        <title>Complete genome sequence of Corynebacterium casei LMG S-19264T (=DSM 44701T), isolated from a smear-ripened cheese.</title>
        <authorList>
            <consortium name="US DOE Joint Genome Institute (JGI-PGF)"/>
            <person name="Walter F."/>
            <person name="Albersmeier A."/>
            <person name="Kalinowski J."/>
            <person name="Ruckert C."/>
        </authorList>
    </citation>
    <scope>NUCLEOTIDE SEQUENCE</scope>
    <source>
        <strain evidence="2">CGMCC 1.16134</strain>
    </source>
</reference>
<feature type="transmembrane region" description="Helical" evidence="1">
    <location>
        <begin position="6"/>
        <end position="22"/>
    </location>
</feature>
<feature type="transmembrane region" description="Helical" evidence="1">
    <location>
        <begin position="29"/>
        <end position="48"/>
    </location>
</feature>
<dbReference type="RefSeq" id="WP_229696315.1">
    <property type="nucleotide sequence ID" value="NZ_BMKR01000027.1"/>
</dbReference>
<proteinExistence type="predicted"/>
<gene>
    <name evidence="2" type="ORF">GCM10010912_48790</name>
</gene>
<keyword evidence="3" id="KW-1185">Reference proteome</keyword>
<evidence type="ECO:0000313" key="3">
    <source>
        <dbReference type="Proteomes" id="UP000637643"/>
    </source>
</evidence>
<evidence type="ECO:0000256" key="1">
    <source>
        <dbReference type="SAM" id="Phobius"/>
    </source>
</evidence>
<evidence type="ECO:0000313" key="2">
    <source>
        <dbReference type="EMBL" id="GGF98360.1"/>
    </source>
</evidence>
<reference evidence="2" key="2">
    <citation type="submission" date="2020-09" db="EMBL/GenBank/DDBJ databases">
        <authorList>
            <person name="Sun Q."/>
            <person name="Zhou Y."/>
        </authorList>
    </citation>
    <scope>NUCLEOTIDE SEQUENCE</scope>
    <source>
        <strain evidence="2">CGMCC 1.16134</strain>
    </source>
</reference>
<protein>
    <submittedName>
        <fullName evidence="2">Uncharacterized protein</fullName>
    </submittedName>
</protein>
<comment type="caution">
    <text evidence="2">The sequence shown here is derived from an EMBL/GenBank/DDBJ whole genome shotgun (WGS) entry which is preliminary data.</text>
</comment>
<sequence length="105" mass="11551">MRLFEVLLLVSNIGLLALATLLKKGRRRIPVFVASGTATLLLVIHGMVEGYRALLIFPYCITILFLAISIHAYFNKAGPLKIPRFLLGSAYTVMAIVLVVTTGYE</sequence>
<organism evidence="2 3">
    <name type="scientific">Paenibacillus albidus</name>
    <dbReference type="NCBI Taxonomy" id="2041023"/>
    <lineage>
        <taxon>Bacteria</taxon>
        <taxon>Bacillati</taxon>
        <taxon>Bacillota</taxon>
        <taxon>Bacilli</taxon>
        <taxon>Bacillales</taxon>
        <taxon>Paenibacillaceae</taxon>
        <taxon>Paenibacillus</taxon>
    </lineage>
</organism>
<keyword evidence="1" id="KW-0472">Membrane</keyword>
<accession>A0A917CU30</accession>
<keyword evidence="1" id="KW-1133">Transmembrane helix</keyword>
<dbReference type="Proteomes" id="UP000637643">
    <property type="component" value="Unassembled WGS sequence"/>
</dbReference>
<feature type="transmembrane region" description="Helical" evidence="1">
    <location>
        <begin position="54"/>
        <end position="73"/>
    </location>
</feature>
<dbReference type="EMBL" id="BMKR01000027">
    <property type="protein sequence ID" value="GGF98360.1"/>
    <property type="molecule type" value="Genomic_DNA"/>
</dbReference>